<sequence>METEEIVNRIASSGIISFDLETLYHPGERITYDIKDNLWQGLILKEKDFRDFLKTHDWTQYQDKNVSVICSEDAIVPTWAYMLLALHLEPYANAVVFGDMTALEDNLFADALQKLDIEEFRGKKVVVKGCSKFPVPISAYMLISQMLKPVVQSLMFGEPCSTVPLYKKPKSSVSSSN</sequence>
<evidence type="ECO:0000313" key="2">
    <source>
        <dbReference type="Proteomes" id="UP000612680"/>
    </source>
</evidence>
<name>A0ABX7IB12_9BACT</name>
<dbReference type="RefSeq" id="WP_204658336.1">
    <property type="nucleotide sequence ID" value="NZ_CP056775.1"/>
</dbReference>
<dbReference type="Proteomes" id="UP000612680">
    <property type="component" value="Chromosome"/>
</dbReference>
<accession>A0ABX7IB12</accession>
<evidence type="ECO:0000313" key="1">
    <source>
        <dbReference type="EMBL" id="QRR02908.1"/>
    </source>
</evidence>
<dbReference type="Pfam" id="PF10652">
    <property type="entry name" value="DUF2480"/>
    <property type="match status" value="1"/>
</dbReference>
<protein>
    <submittedName>
        <fullName evidence="1">DUF2480 family protein</fullName>
    </submittedName>
</protein>
<keyword evidence="2" id="KW-1185">Reference proteome</keyword>
<dbReference type="InterPro" id="IPR018914">
    <property type="entry name" value="DUF2480"/>
</dbReference>
<organism evidence="1 2">
    <name type="scientific">Dyadobacter sandarakinus</name>
    <dbReference type="NCBI Taxonomy" id="2747268"/>
    <lineage>
        <taxon>Bacteria</taxon>
        <taxon>Pseudomonadati</taxon>
        <taxon>Bacteroidota</taxon>
        <taxon>Cytophagia</taxon>
        <taxon>Cytophagales</taxon>
        <taxon>Spirosomataceae</taxon>
        <taxon>Dyadobacter</taxon>
    </lineage>
</organism>
<dbReference type="EMBL" id="CP056775">
    <property type="protein sequence ID" value="QRR02908.1"/>
    <property type="molecule type" value="Genomic_DNA"/>
</dbReference>
<proteinExistence type="predicted"/>
<gene>
    <name evidence="1" type="ORF">HWI92_19340</name>
</gene>
<reference evidence="1 2" key="1">
    <citation type="submission" date="2020-06" db="EMBL/GenBank/DDBJ databases">
        <title>Dyadobacter sandarakinus sp. nov., isolated from the soil of the Arctic Yellow River Station.</title>
        <authorList>
            <person name="Zhang Y."/>
            <person name="Peng F."/>
        </authorList>
    </citation>
    <scope>NUCLEOTIDE SEQUENCE [LARGE SCALE GENOMIC DNA]</scope>
    <source>
        <strain evidence="1 2">Q3-56</strain>
    </source>
</reference>